<sequence length="132" mass="14824">MGQLQSWCHPLANVLILRHTPHVKSITFHPKALAFIRDQSPALKREIGEALRDLQKGISIGLPLSRPMPSVATGAYELRVRSATTTVRVFYFVKLADTILVFHGFQKKTQKTPAHELALGQRRLQEMVDGND</sequence>
<dbReference type="KEGG" id="nkf:Nkreftii_003797"/>
<dbReference type="InterPro" id="IPR009241">
    <property type="entry name" value="HigB-like"/>
</dbReference>
<organism evidence="1 2">
    <name type="scientific">Candidatus Nitrospira kreftii</name>
    <dbReference type="NCBI Taxonomy" id="2652173"/>
    <lineage>
        <taxon>Bacteria</taxon>
        <taxon>Pseudomonadati</taxon>
        <taxon>Nitrospirota</taxon>
        <taxon>Nitrospiria</taxon>
        <taxon>Nitrospirales</taxon>
        <taxon>Nitrospiraceae</taxon>
        <taxon>Nitrospira</taxon>
    </lineage>
</organism>
<evidence type="ECO:0008006" key="3">
    <source>
        <dbReference type="Google" id="ProtNLM"/>
    </source>
</evidence>
<dbReference type="Pfam" id="PF05973">
    <property type="entry name" value="Gp49"/>
    <property type="match status" value="1"/>
</dbReference>
<accession>A0A7S8FHT3</accession>
<evidence type="ECO:0000313" key="2">
    <source>
        <dbReference type="Proteomes" id="UP000593737"/>
    </source>
</evidence>
<dbReference type="EMBL" id="CP047423">
    <property type="protein sequence ID" value="QPD06023.1"/>
    <property type="molecule type" value="Genomic_DNA"/>
</dbReference>
<dbReference type="Proteomes" id="UP000593737">
    <property type="component" value="Chromosome"/>
</dbReference>
<proteinExistence type="predicted"/>
<evidence type="ECO:0000313" key="1">
    <source>
        <dbReference type="EMBL" id="QPD06023.1"/>
    </source>
</evidence>
<name>A0A7S8FHT3_9BACT</name>
<reference evidence="1 2" key="1">
    <citation type="journal article" date="2020" name="ISME J.">
        <title>Enrichment and physiological characterization of a novel comammox Nitrospira indicates ammonium inhibition of complete nitrification.</title>
        <authorList>
            <person name="Sakoula D."/>
            <person name="Koch H."/>
            <person name="Frank J."/>
            <person name="Jetten M.S.M."/>
            <person name="van Kessel M.A.H.J."/>
            <person name="Lucker S."/>
        </authorList>
    </citation>
    <scope>NUCLEOTIDE SEQUENCE [LARGE SCALE GENOMIC DNA]</scope>
    <source>
        <strain evidence="1">Comreactor17</strain>
    </source>
</reference>
<gene>
    <name evidence="1" type="ORF">Nkreftii_003797</name>
</gene>
<dbReference type="AlphaFoldDB" id="A0A7S8FHT3"/>
<protein>
    <recommendedName>
        <fullName evidence="3">Type II toxin-antitoxin system RelE/ParE family toxin</fullName>
    </recommendedName>
</protein>